<keyword evidence="1" id="KW-1185">Reference proteome</keyword>
<dbReference type="WBParaSite" id="PgR048_g070_t01">
    <property type="protein sequence ID" value="PgR048_g070_t01"/>
    <property type="gene ID" value="PgR048_g070"/>
</dbReference>
<evidence type="ECO:0000313" key="2">
    <source>
        <dbReference type="WBParaSite" id="PgR048_g070_t01"/>
    </source>
</evidence>
<proteinExistence type="predicted"/>
<sequence>MAQTLPVNFHFPLFPRNFMDTSPTFFQADFPSVLTIPPISPSLSVPLPSLYDSLVPHL</sequence>
<protein>
    <submittedName>
        <fullName evidence="2">Acetyltransferase</fullName>
    </submittedName>
</protein>
<accession>A0A915BNS7</accession>
<dbReference type="Proteomes" id="UP000887569">
    <property type="component" value="Unplaced"/>
</dbReference>
<organism evidence="1 2">
    <name type="scientific">Parascaris univalens</name>
    <name type="common">Nematode worm</name>
    <dbReference type="NCBI Taxonomy" id="6257"/>
    <lineage>
        <taxon>Eukaryota</taxon>
        <taxon>Metazoa</taxon>
        <taxon>Ecdysozoa</taxon>
        <taxon>Nematoda</taxon>
        <taxon>Chromadorea</taxon>
        <taxon>Rhabditida</taxon>
        <taxon>Spirurina</taxon>
        <taxon>Ascaridomorpha</taxon>
        <taxon>Ascaridoidea</taxon>
        <taxon>Ascarididae</taxon>
        <taxon>Parascaris</taxon>
    </lineage>
</organism>
<reference evidence="2" key="1">
    <citation type="submission" date="2022-11" db="UniProtKB">
        <authorList>
            <consortium name="WormBaseParasite"/>
        </authorList>
    </citation>
    <scope>IDENTIFICATION</scope>
</reference>
<evidence type="ECO:0000313" key="1">
    <source>
        <dbReference type="Proteomes" id="UP000887569"/>
    </source>
</evidence>
<dbReference type="AlphaFoldDB" id="A0A915BNS7"/>
<name>A0A915BNS7_PARUN</name>